<feature type="transmembrane region" description="Helical" evidence="7">
    <location>
        <begin position="93"/>
        <end position="113"/>
    </location>
</feature>
<evidence type="ECO:0000256" key="6">
    <source>
        <dbReference type="ARBA" id="ARBA00023136"/>
    </source>
</evidence>
<organism evidence="9 10">
    <name type="scientific">Dermatophagoides farinae</name>
    <name type="common">American house dust mite</name>
    <dbReference type="NCBI Taxonomy" id="6954"/>
    <lineage>
        <taxon>Eukaryota</taxon>
        <taxon>Metazoa</taxon>
        <taxon>Ecdysozoa</taxon>
        <taxon>Arthropoda</taxon>
        <taxon>Chelicerata</taxon>
        <taxon>Arachnida</taxon>
        <taxon>Acari</taxon>
        <taxon>Acariformes</taxon>
        <taxon>Sarcoptiformes</taxon>
        <taxon>Astigmata</taxon>
        <taxon>Psoroptidia</taxon>
        <taxon>Analgoidea</taxon>
        <taxon>Pyroglyphidae</taxon>
        <taxon>Dermatophagoidinae</taxon>
        <taxon>Dermatophagoides</taxon>
    </lineage>
</organism>
<gene>
    <name evidence="9" type="ORF">DERF_007200</name>
    <name evidence="8" type="ORF">HUG17_1653</name>
</gene>
<comment type="similarity">
    <text evidence="2">Belongs to the SLC29A/ENT transporter (TC 2.A.57) family.</text>
</comment>
<dbReference type="EMBL" id="SDOV01000001">
    <property type="protein sequence ID" value="KAH7646115.1"/>
    <property type="molecule type" value="Genomic_DNA"/>
</dbReference>
<feature type="transmembrane region" description="Helical" evidence="7">
    <location>
        <begin position="347"/>
        <end position="367"/>
    </location>
</feature>
<feature type="transmembrane region" description="Helical" evidence="7">
    <location>
        <begin position="222"/>
        <end position="243"/>
    </location>
</feature>
<dbReference type="OrthoDB" id="46396at2759"/>
<evidence type="ECO:0000256" key="1">
    <source>
        <dbReference type="ARBA" id="ARBA00004141"/>
    </source>
</evidence>
<keyword evidence="5 7" id="KW-1133">Transmembrane helix</keyword>
<evidence type="ECO:0000256" key="3">
    <source>
        <dbReference type="ARBA" id="ARBA00022448"/>
    </source>
</evidence>
<dbReference type="Proteomes" id="UP000828236">
    <property type="component" value="Unassembled WGS sequence"/>
</dbReference>
<feature type="transmembrane region" description="Helical" evidence="7">
    <location>
        <begin position="315"/>
        <end position="335"/>
    </location>
</feature>
<evidence type="ECO:0000256" key="5">
    <source>
        <dbReference type="ARBA" id="ARBA00022989"/>
    </source>
</evidence>
<evidence type="ECO:0000313" key="9">
    <source>
        <dbReference type="EMBL" id="KAH9516464.1"/>
    </source>
</evidence>
<reference evidence="8" key="2">
    <citation type="submission" date="2020-06" db="EMBL/GenBank/DDBJ databases">
        <authorList>
            <person name="Ji K."/>
            <person name="Li J."/>
        </authorList>
    </citation>
    <scope>NUCLEOTIDE SEQUENCE</scope>
    <source>
        <strain evidence="8">JKM2019</strain>
        <tissue evidence="8">Whole body</tissue>
    </source>
</reference>
<evidence type="ECO:0000313" key="10">
    <source>
        <dbReference type="Proteomes" id="UP000790347"/>
    </source>
</evidence>
<dbReference type="Pfam" id="PF01733">
    <property type="entry name" value="Nucleoside_tran"/>
    <property type="match status" value="2"/>
</dbReference>
<keyword evidence="4 7" id="KW-0812">Transmembrane</keyword>
<dbReference type="GO" id="GO:0005337">
    <property type="term" value="F:nucleoside transmembrane transporter activity"/>
    <property type="evidence" value="ECO:0007669"/>
    <property type="project" value="InterPro"/>
</dbReference>
<comment type="subcellular location">
    <subcellularLocation>
        <location evidence="1">Membrane</location>
        <topology evidence="1">Multi-pass membrane protein</topology>
    </subcellularLocation>
</comment>
<dbReference type="AlphaFoldDB" id="A0A922L5S2"/>
<evidence type="ECO:0000256" key="2">
    <source>
        <dbReference type="ARBA" id="ARBA00007965"/>
    </source>
</evidence>
<feature type="transmembrane region" description="Helical" evidence="7">
    <location>
        <begin position="159"/>
        <end position="183"/>
    </location>
</feature>
<keyword evidence="10" id="KW-1185">Reference proteome</keyword>
<dbReference type="PIRSF" id="PIRSF016379">
    <property type="entry name" value="ENT"/>
    <property type="match status" value="1"/>
</dbReference>
<dbReference type="PRINTS" id="PR01130">
    <property type="entry name" value="DERENTRNSPRT"/>
</dbReference>
<evidence type="ECO:0000256" key="7">
    <source>
        <dbReference type="SAM" id="Phobius"/>
    </source>
</evidence>
<feature type="transmembrane region" description="Helical" evidence="7">
    <location>
        <begin position="374"/>
        <end position="399"/>
    </location>
</feature>
<keyword evidence="3" id="KW-0813">Transport</keyword>
<protein>
    <submittedName>
        <fullName evidence="8">Equilibrative nucleoside transporter 3</fullName>
    </submittedName>
</protein>
<dbReference type="GO" id="GO:0005886">
    <property type="term" value="C:plasma membrane"/>
    <property type="evidence" value="ECO:0007669"/>
    <property type="project" value="TreeGrafter"/>
</dbReference>
<comment type="caution">
    <text evidence="9">The sequence shown here is derived from an EMBL/GenBank/DDBJ whole genome shotgun (WGS) entry which is preliminary data.</text>
</comment>
<reference evidence="9" key="1">
    <citation type="submission" date="2013-05" db="EMBL/GenBank/DDBJ databases">
        <authorList>
            <person name="Yim A.K.Y."/>
            <person name="Chan T.F."/>
            <person name="Ji K.M."/>
            <person name="Liu X.Y."/>
            <person name="Zhou J.W."/>
            <person name="Li R.Q."/>
            <person name="Yang K.Y."/>
            <person name="Li J."/>
            <person name="Li M."/>
            <person name="Law P.T.W."/>
            <person name="Wu Y.L."/>
            <person name="Cai Z.L."/>
            <person name="Qin H."/>
            <person name="Bao Y."/>
            <person name="Leung R.K.K."/>
            <person name="Ng P.K.S."/>
            <person name="Zou J."/>
            <person name="Zhong X.J."/>
            <person name="Ran P.X."/>
            <person name="Zhong N.S."/>
            <person name="Liu Z.G."/>
            <person name="Tsui S.K.W."/>
        </authorList>
    </citation>
    <scope>NUCLEOTIDE SEQUENCE</scope>
    <source>
        <strain evidence="9">Derf</strain>
        <tissue evidence="9">Whole organism</tissue>
    </source>
</reference>
<dbReference type="EMBL" id="ASGP02000003">
    <property type="protein sequence ID" value="KAH9516464.1"/>
    <property type="molecule type" value="Genomic_DNA"/>
</dbReference>
<dbReference type="InterPro" id="IPR002259">
    <property type="entry name" value="Eqnu_transpt"/>
</dbReference>
<feature type="transmembrane region" description="Helical" evidence="7">
    <location>
        <begin position="189"/>
        <end position="210"/>
    </location>
</feature>
<feature type="transmembrane region" description="Helical" evidence="7">
    <location>
        <begin position="125"/>
        <end position="147"/>
    </location>
</feature>
<reference evidence="8" key="3">
    <citation type="journal article" date="2021" name="World Allergy Organ. J.">
        <title>Chromosome-level assembly of Dermatophagoides farinae genome and transcriptome reveals two novel allergens Der f 37 and Der f 39.</title>
        <authorList>
            <person name="Chen J."/>
            <person name="Cai Z."/>
            <person name="Fan D."/>
            <person name="Hu J."/>
            <person name="Hou Y."/>
            <person name="He Y."/>
            <person name="Zhang Z."/>
            <person name="Zhao Z."/>
            <person name="Gao P."/>
            <person name="Hu W."/>
            <person name="Sun J."/>
            <person name="Li J."/>
            <person name="Ji K."/>
        </authorList>
    </citation>
    <scope>NUCLEOTIDE SEQUENCE</scope>
    <source>
        <strain evidence="8">JKM2019</strain>
    </source>
</reference>
<feature type="transmembrane region" description="Helical" evidence="7">
    <location>
        <begin position="277"/>
        <end position="303"/>
    </location>
</feature>
<dbReference type="Proteomes" id="UP000790347">
    <property type="component" value="Unassembled WGS sequence"/>
</dbReference>
<dbReference type="PANTHER" id="PTHR10332:SF88">
    <property type="entry name" value="EQUILIBRATIVE NUCLEOSIDE TRANSPORTER 1, ISOFORM A"/>
    <property type="match status" value="1"/>
</dbReference>
<accession>A0A922L5S2</accession>
<feature type="transmembrane region" description="Helical" evidence="7">
    <location>
        <begin position="419"/>
        <end position="440"/>
    </location>
</feature>
<evidence type="ECO:0000256" key="4">
    <source>
        <dbReference type="ARBA" id="ARBA00022692"/>
    </source>
</evidence>
<sequence length="443" mass="50917">MTSRDVEPILDINGDVRESEPTLDTYESSTNINEDIDSIEIDRFHLARILFFMIGLVQLLPMNFLITADDLWNYKFRDVNSTDTHDKTELQKFFDSYLIIACNSPFLLVYLVSMTQYFHRITIDLKIHLAFIFTIITFVVITIFVKIDTDGYQNAFLKILLILVFIVNAAAIFIQAIFIGLAALFPLKYVQTMVAGQAMSGLFAASTKIFSLLGHRTLVNNVFIFFLLANLVLIATFALYLYIRKKPFYSSFVYASSSLENNVPMNLSLFGQIFKNMWPFCLTLTFVFWVTISIYPSLFVLITPVDHETVIPEKFILPITCFLVFNLGDFLGRYMGQFVLLTKNHGYTIMIISLFRLLFIPIFLYCNAQPRHHLVFFTSETFFIIFNFIFALLNGYLVLNVFVNGPQLMPEEYRHMSGYFLIAFLGLGLTLGSLTSPFVIDLL</sequence>
<evidence type="ECO:0000313" key="8">
    <source>
        <dbReference type="EMBL" id="KAH7646115.1"/>
    </source>
</evidence>
<name>A0A922L5S2_DERFA</name>
<feature type="transmembrane region" description="Helical" evidence="7">
    <location>
        <begin position="49"/>
        <end position="72"/>
    </location>
</feature>
<dbReference type="PANTHER" id="PTHR10332">
    <property type="entry name" value="EQUILIBRATIVE NUCLEOSIDE TRANSPORTER"/>
    <property type="match status" value="1"/>
</dbReference>
<proteinExistence type="inferred from homology"/>
<keyword evidence="6 7" id="KW-0472">Membrane</keyword>
<reference evidence="9" key="4">
    <citation type="journal article" date="2022" name="Res Sq">
        <title>Comparative Genomics Reveals Insights into the Divergent Evolution of Astigmatic Mites and Household Pest Adaptations.</title>
        <authorList>
            <person name="Xiong Q."/>
            <person name="Wan A.T.-Y."/>
            <person name="Liu X.-Y."/>
            <person name="Fung C.S.-H."/>
            <person name="Xiao X."/>
            <person name="Malainual N."/>
            <person name="Hou J."/>
            <person name="Wang L."/>
            <person name="Wang M."/>
            <person name="Yang K."/>
            <person name="Cui Y."/>
            <person name="Leung E."/>
            <person name="Nong W."/>
            <person name="Shin S.-K."/>
            <person name="Au S."/>
            <person name="Jeong K.Y."/>
            <person name="Chew F.T."/>
            <person name="Hui J."/>
            <person name="Leung T.F."/>
            <person name="Tungtrongchitr A."/>
            <person name="Zhong N."/>
            <person name="Liu Z."/>
            <person name="Tsui S."/>
        </authorList>
    </citation>
    <scope>NUCLEOTIDE SEQUENCE</scope>
    <source>
        <strain evidence="9">Derf</strain>
        <tissue evidence="9">Whole organism</tissue>
    </source>
</reference>